<evidence type="ECO:0000259" key="1">
    <source>
        <dbReference type="PROSITE" id="PS50042"/>
    </source>
</evidence>
<dbReference type="InterPro" id="IPR018490">
    <property type="entry name" value="cNMP-bd_dom_sf"/>
</dbReference>
<gene>
    <name evidence="2" type="ORF">DU508_16485</name>
</gene>
<evidence type="ECO:0000313" key="2">
    <source>
        <dbReference type="EMBL" id="RDC55856.1"/>
    </source>
</evidence>
<dbReference type="InterPro" id="IPR014710">
    <property type="entry name" value="RmlC-like_jellyroll"/>
</dbReference>
<dbReference type="EMBL" id="QPKV01000006">
    <property type="protein sequence ID" value="RDC55856.1"/>
    <property type="molecule type" value="Genomic_DNA"/>
</dbReference>
<accession>A0A369PYN6</accession>
<sequence>MFFICKGALRAFYNDADGNSYNKNLFQKKNFASSMVSAIRKTPATFTLESLEDSVLISIDYNTYRSLIEQEKYEELTGYTHSIFILCCPIISGKSPHSSGINFSKKHGNLTIAF</sequence>
<dbReference type="Proteomes" id="UP000253961">
    <property type="component" value="Unassembled WGS sequence"/>
</dbReference>
<comment type="caution">
    <text evidence="2">The sequence shown here is derived from an EMBL/GenBank/DDBJ whole genome shotgun (WGS) entry which is preliminary data.</text>
</comment>
<dbReference type="OrthoDB" id="9152304at2"/>
<dbReference type="Gene3D" id="2.60.120.10">
    <property type="entry name" value="Jelly Rolls"/>
    <property type="match status" value="1"/>
</dbReference>
<dbReference type="SUPFAM" id="SSF51206">
    <property type="entry name" value="cAMP-binding domain-like"/>
    <property type="match status" value="1"/>
</dbReference>
<keyword evidence="3" id="KW-1185">Reference proteome</keyword>
<dbReference type="PROSITE" id="PS50042">
    <property type="entry name" value="CNMP_BINDING_3"/>
    <property type="match status" value="1"/>
</dbReference>
<organism evidence="2 3">
    <name type="scientific">Pedobacter chinensis</name>
    <dbReference type="NCBI Taxonomy" id="2282421"/>
    <lineage>
        <taxon>Bacteria</taxon>
        <taxon>Pseudomonadati</taxon>
        <taxon>Bacteroidota</taxon>
        <taxon>Sphingobacteriia</taxon>
        <taxon>Sphingobacteriales</taxon>
        <taxon>Sphingobacteriaceae</taxon>
        <taxon>Pedobacter</taxon>
    </lineage>
</organism>
<protein>
    <recommendedName>
        <fullName evidence="1">Cyclic nucleotide-binding domain-containing protein</fullName>
    </recommendedName>
</protein>
<name>A0A369PYN6_9SPHI</name>
<proteinExistence type="predicted"/>
<dbReference type="InterPro" id="IPR000595">
    <property type="entry name" value="cNMP-bd_dom"/>
</dbReference>
<feature type="domain" description="Cyclic nucleotide-binding" evidence="1">
    <location>
        <begin position="1"/>
        <end position="68"/>
    </location>
</feature>
<evidence type="ECO:0000313" key="3">
    <source>
        <dbReference type="Proteomes" id="UP000253961"/>
    </source>
</evidence>
<dbReference type="AlphaFoldDB" id="A0A369PYN6"/>
<reference evidence="2 3" key="1">
    <citation type="submission" date="2018-07" db="EMBL/GenBank/DDBJ databases">
        <title>Pedobacter sp. nov., isolated from soil.</title>
        <authorList>
            <person name="Zhou L.Y."/>
            <person name="Du Z.J."/>
        </authorList>
    </citation>
    <scope>NUCLEOTIDE SEQUENCE [LARGE SCALE GENOMIC DNA]</scope>
    <source>
        <strain evidence="2 3">JDX94</strain>
    </source>
</reference>